<dbReference type="OrthoDB" id="426235at2759"/>
<dbReference type="Gene3D" id="3.40.50.1000">
    <property type="entry name" value="HAD superfamily/HAD-like"/>
    <property type="match status" value="2"/>
</dbReference>
<dbReference type="Pfam" id="PF13344">
    <property type="entry name" value="Hydrolase_6"/>
    <property type="match status" value="1"/>
</dbReference>
<protein>
    <recommendedName>
        <fullName evidence="3">Haloacid dehalogenase-like hydrolase</fullName>
    </recommendedName>
</protein>
<evidence type="ECO:0000313" key="2">
    <source>
        <dbReference type="Proteomes" id="UP000316726"/>
    </source>
</evidence>
<dbReference type="PANTHER" id="PTHR19288:SF90">
    <property type="entry name" value="OS08G0542600 PROTEIN"/>
    <property type="match status" value="1"/>
</dbReference>
<gene>
    <name evidence="1" type="ORF">A3770_04p27560</name>
</gene>
<accession>A0A5B8MHX9</accession>
<dbReference type="SUPFAM" id="SSF56784">
    <property type="entry name" value="HAD-like"/>
    <property type="match status" value="1"/>
</dbReference>
<dbReference type="InterPro" id="IPR023214">
    <property type="entry name" value="HAD_sf"/>
</dbReference>
<dbReference type="EMBL" id="CP031037">
    <property type="protein sequence ID" value="QDZ20238.1"/>
    <property type="molecule type" value="Genomic_DNA"/>
</dbReference>
<evidence type="ECO:0000313" key="1">
    <source>
        <dbReference type="EMBL" id="QDZ20238.1"/>
    </source>
</evidence>
<keyword evidence="2" id="KW-1185">Reference proteome</keyword>
<organism evidence="1 2">
    <name type="scientific">Chloropicon primus</name>
    <dbReference type="NCBI Taxonomy" id="1764295"/>
    <lineage>
        <taxon>Eukaryota</taxon>
        <taxon>Viridiplantae</taxon>
        <taxon>Chlorophyta</taxon>
        <taxon>Chloropicophyceae</taxon>
        <taxon>Chloropicales</taxon>
        <taxon>Chloropicaceae</taxon>
        <taxon>Chloropicon</taxon>
    </lineage>
</organism>
<evidence type="ECO:0008006" key="3">
    <source>
        <dbReference type="Google" id="ProtNLM"/>
    </source>
</evidence>
<dbReference type="STRING" id="1764295.A0A5B8MHX9"/>
<dbReference type="GO" id="GO:0016791">
    <property type="term" value="F:phosphatase activity"/>
    <property type="evidence" value="ECO:0007669"/>
    <property type="project" value="TreeGrafter"/>
</dbReference>
<dbReference type="Pfam" id="PF13242">
    <property type="entry name" value="Hydrolase_like"/>
    <property type="match status" value="1"/>
</dbReference>
<dbReference type="GO" id="GO:0009507">
    <property type="term" value="C:chloroplast"/>
    <property type="evidence" value="ECO:0007669"/>
    <property type="project" value="TreeGrafter"/>
</dbReference>
<dbReference type="InterPro" id="IPR036412">
    <property type="entry name" value="HAD-like_sf"/>
</dbReference>
<reference evidence="1 2" key="1">
    <citation type="submission" date="2018-07" db="EMBL/GenBank/DDBJ databases">
        <title>The complete nuclear genome of the prasinophyte Chloropicon primus (CCMP1205).</title>
        <authorList>
            <person name="Pombert J.-F."/>
            <person name="Otis C."/>
            <person name="Turmel M."/>
            <person name="Lemieux C."/>
        </authorList>
    </citation>
    <scope>NUCLEOTIDE SEQUENCE [LARGE SCALE GENOMIC DNA]</scope>
    <source>
        <strain evidence="1 2">CCMP1205</strain>
    </source>
</reference>
<name>A0A5B8MHX9_9CHLO</name>
<dbReference type="InterPro" id="IPR006357">
    <property type="entry name" value="HAD-SF_hydro_IIA"/>
</dbReference>
<proteinExistence type="predicted"/>
<dbReference type="PANTHER" id="PTHR19288">
    <property type="entry name" value="4-NITROPHENYLPHOSPHATASE-RELATED"/>
    <property type="match status" value="1"/>
</dbReference>
<dbReference type="AlphaFoldDB" id="A0A5B8MHX9"/>
<sequence>MLRFDFSGSSSSTSALSSLVSSRAYKGWLLDQFGVLHDGEFPHEHAKDLVRVLAEEQGCDLVILTNSARLAPHTFARLEKMGFRRDWFRGVATSGDVAQRVLALPPGASDEALLPADHPLWSDLDVGELGDGPGGKRRRRCLHLLWKEHDKTNGIDLEALEIDVTADPAEADFVLVHWFDTVAQEDGSLRRVGGEEITELLRQCAGRGLPMLVANPDIVAHKGDKLLPMPGSLAVEYSELGCPAERIHLLGKPSPIVYNLAKEKFFGHLDKSEIIAVGDSLEHDIQGACTWEIDSAFITTGIHCDALQGCDIPEDAWCDAEELERLCKEHNADPTICSEIFGL</sequence>
<dbReference type="Proteomes" id="UP000316726">
    <property type="component" value="Chromosome 4"/>
</dbReference>